<dbReference type="EMBL" id="QFNN01000028">
    <property type="protein sequence ID" value="PZO90447.1"/>
    <property type="molecule type" value="Genomic_DNA"/>
</dbReference>
<proteinExistence type="predicted"/>
<evidence type="ECO:0000313" key="1">
    <source>
        <dbReference type="EMBL" id="PZO90447.1"/>
    </source>
</evidence>
<gene>
    <name evidence="1" type="ORF">DI623_06825</name>
</gene>
<organism evidence="1 2">
    <name type="scientific">Sphingomonas sanxanigenens</name>
    <dbReference type="NCBI Taxonomy" id="397260"/>
    <lineage>
        <taxon>Bacteria</taxon>
        <taxon>Pseudomonadati</taxon>
        <taxon>Pseudomonadota</taxon>
        <taxon>Alphaproteobacteria</taxon>
        <taxon>Sphingomonadales</taxon>
        <taxon>Sphingomonadaceae</taxon>
        <taxon>Sphingomonas</taxon>
    </lineage>
</organism>
<comment type="caution">
    <text evidence="1">The sequence shown here is derived from an EMBL/GenBank/DDBJ whole genome shotgun (WGS) entry which is preliminary data.</text>
</comment>
<protein>
    <submittedName>
        <fullName evidence="1">Uncharacterized protein</fullName>
    </submittedName>
</protein>
<evidence type="ECO:0000313" key="2">
    <source>
        <dbReference type="Proteomes" id="UP000249066"/>
    </source>
</evidence>
<reference evidence="1 2" key="1">
    <citation type="submission" date="2017-08" db="EMBL/GenBank/DDBJ databases">
        <title>Infants hospitalized years apart are colonized by the same room-sourced microbial strains.</title>
        <authorList>
            <person name="Brooks B."/>
            <person name="Olm M.R."/>
            <person name="Firek B.A."/>
            <person name="Baker R."/>
            <person name="Thomas B.C."/>
            <person name="Morowitz M.J."/>
            <person name="Banfield J.F."/>
        </authorList>
    </citation>
    <scope>NUCLEOTIDE SEQUENCE [LARGE SCALE GENOMIC DNA]</scope>
    <source>
        <strain evidence="1">S2_018_000_R2_101</strain>
    </source>
</reference>
<dbReference type="Proteomes" id="UP000249066">
    <property type="component" value="Unassembled WGS sequence"/>
</dbReference>
<sequence>MANESEAMRHIRATLCARIDGIAAEIGHQNILRLCENVDLVRSTAEAHGLMPLAQLTRSLEAALAGGERGPMLLSYLDMMRAAASCDRSDRSAGESFAAAMSVRFAG</sequence>
<dbReference type="AlphaFoldDB" id="A0A2W5AB93"/>
<name>A0A2W5AB93_9SPHN</name>
<accession>A0A2W5AB93</accession>